<keyword evidence="2" id="KW-1185">Reference proteome</keyword>
<dbReference type="Proteomes" id="UP001597262">
    <property type="component" value="Unassembled WGS sequence"/>
</dbReference>
<dbReference type="PANTHER" id="PTHR34822:SF1">
    <property type="entry name" value="GRPB FAMILY PROTEIN"/>
    <property type="match status" value="1"/>
</dbReference>
<dbReference type="Gene3D" id="3.30.460.10">
    <property type="entry name" value="Beta Polymerase, domain 2"/>
    <property type="match status" value="1"/>
</dbReference>
<dbReference type="InterPro" id="IPR043519">
    <property type="entry name" value="NT_sf"/>
</dbReference>
<protein>
    <submittedName>
        <fullName evidence="1">GrpB family protein</fullName>
    </submittedName>
</protein>
<dbReference type="SUPFAM" id="SSF81301">
    <property type="entry name" value="Nucleotidyltransferase"/>
    <property type="match status" value="1"/>
</dbReference>
<organism evidence="1 2">
    <name type="scientific">Paenibacillus puldeungensis</name>
    <dbReference type="NCBI Taxonomy" id="696536"/>
    <lineage>
        <taxon>Bacteria</taxon>
        <taxon>Bacillati</taxon>
        <taxon>Bacillota</taxon>
        <taxon>Bacilli</taxon>
        <taxon>Bacillales</taxon>
        <taxon>Paenibacillaceae</taxon>
        <taxon>Paenibacillus</taxon>
    </lineage>
</organism>
<evidence type="ECO:0000313" key="2">
    <source>
        <dbReference type="Proteomes" id="UP001597262"/>
    </source>
</evidence>
<proteinExistence type="predicted"/>
<sequence>MPKVPKPLSEMTLEELWELFPIILKEHNPAYSEWYLEEQLKLQACLHSEDIVRMNHIGSTAVKNLIAKPTVDILLEVHEGCSILNLKHTLANNGWILMSEHTEPALNLVFNKGYTPNGFADKVFHLHVRNIGDWDELYFRDYLMVHPDIAAEYGELKLHLLGKYEHDRDGYTAAKSNFVQKYSKLAKERFTDRYKL</sequence>
<evidence type="ECO:0000313" key="1">
    <source>
        <dbReference type="EMBL" id="MFD1177118.1"/>
    </source>
</evidence>
<comment type="caution">
    <text evidence="1">The sequence shown here is derived from an EMBL/GenBank/DDBJ whole genome shotgun (WGS) entry which is preliminary data.</text>
</comment>
<accession>A0ABW3RX79</accession>
<dbReference type="Pfam" id="PF04229">
    <property type="entry name" value="GrpB"/>
    <property type="match status" value="1"/>
</dbReference>
<dbReference type="RefSeq" id="WP_379319569.1">
    <property type="nucleotide sequence ID" value="NZ_JBHTLM010000008.1"/>
</dbReference>
<reference evidence="2" key="1">
    <citation type="journal article" date="2019" name="Int. J. Syst. Evol. Microbiol.">
        <title>The Global Catalogue of Microorganisms (GCM) 10K type strain sequencing project: providing services to taxonomists for standard genome sequencing and annotation.</title>
        <authorList>
            <consortium name="The Broad Institute Genomics Platform"/>
            <consortium name="The Broad Institute Genome Sequencing Center for Infectious Disease"/>
            <person name="Wu L."/>
            <person name="Ma J."/>
        </authorList>
    </citation>
    <scope>NUCLEOTIDE SEQUENCE [LARGE SCALE GENOMIC DNA]</scope>
    <source>
        <strain evidence="2">CCUG 59189</strain>
    </source>
</reference>
<name>A0ABW3RX79_9BACL</name>
<dbReference type="InterPro" id="IPR007344">
    <property type="entry name" value="GrpB/CoaE"/>
</dbReference>
<dbReference type="PANTHER" id="PTHR34822">
    <property type="entry name" value="GRPB DOMAIN PROTEIN (AFU_ORTHOLOGUE AFUA_1G01530)"/>
    <property type="match status" value="1"/>
</dbReference>
<dbReference type="EMBL" id="JBHTLM010000008">
    <property type="protein sequence ID" value="MFD1177118.1"/>
    <property type="molecule type" value="Genomic_DNA"/>
</dbReference>
<gene>
    <name evidence="1" type="ORF">ACFQ3W_12555</name>
</gene>